<dbReference type="InterPro" id="IPR050176">
    <property type="entry name" value="LTTR"/>
</dbReference>
<dbReference type="InterPro" id="IPR005119">
    <property type="entry name" value="LysR_subst-bd"/>
</dbReference>
<keyword evidence="7" id="KW-1185">Reference proteome</keyword>
<sequence>MNSLPRLDSKQCEAFLTVIDRGSFEQAALTLHLTASAVSQRVKALETQSGTTLLVRSRPCRATPAGQKLLQHLRRIAEMERDLQHELSGASHAPVSIALAVNADSLDSWTLPALSDLLTGERILLDLTIDDQEHTDALLSSGMVLGCISAKNDAMRGCVAEPLGVMRYHAVAAPAFCDRWFPQGMTRSAACDAPVLNFNRKDRLQADFLMQHFGLHETACPAHFIPAASAYLRAVCLGLGWGMIPGLMLDQLPAGTTLVQLMPAHPVDVALYWHHWKIQTPRLARLSAALVSNARKILLQR</sequence>
<dbReference type="InterPro" id="IPR000847">
    <property type="entry name" value="LysR_HTH_N"/>
</dbReference>
<comment type="caution">
    <text evidence="6">The sequence shown here is derived from an EMBL/GenBank/DDBJ whole genome shotgun (WGS) entry which is preliminary data.</text>
</comment>
<dbReference type="NCBIfam" id="NF002964">
    <property type="entry name" value="PRK03635.1"/>
    <property type="match status" value="1"/>
</dbReference>
<keyword evidence="2" id="KW-0805">Transcription regulation</keyword>
<evidence type="ECO:0000313" key="7">
    <source>
        <dbReference type="Proteomes" id="UP000613113"/>
    </source>
</evidence>
<name>A0ABR6YMR1_9BURK</name>
<dbReference type="SUPFAM" id="SSF46785">
    <property type="entry name" value="Winged helix' DNA-binding domain"/>
    <property type="match status" value="1"/>
</dbReference>
<proteinExistence type="inferred from homology"/>
<evidence type="ECO:0000256" key="3">
    <source>
        <dbReference type="ARBA" id="ARBA00023125"/>
    </source>
</evidence>
<dbReference type="NCBIfam" id="TIGR03298">
    <property type="entry name" value="argP"/>
    <property type="match status" value="1"/>
</dbReference>
<keyword evidence="3" id="KW-0238">DNA-binding</keyword>
<accession>A0ABR6YMR1</accession>
<dbReference type="InterPro" id="IPR036390">
    <property type="entry name" value="WH_DNA-bd_sf"/>
</dbReference>
<dbReference type="InterPro" id="IPR036388">
    <property type="entry name" value="WH-like_DNA-bd_sf"/>
</dbReference>
<dbReference type="RefSeq" id="WP_186862772.1">
    <property type="nucleotide sequence ID" value="NZ_JACOGC010000003.1"/>
</dbReference>
<evidence type="ECO:0000256" key="1">
    <source>
        <dbReference type="ARBA" id="ARBA00009437"/>
    </source>
</evidence>
<dbReference type="PANTHER" id="PTHR30579">
    <property type="entry name" value="TRANSCRIPTIONAL REGULATOR"/>
    <property type="match status" value="1"/>
</dbReference>
<dbReference type="NCBIfam" id="NF009888">
    <property type="entry name" value="PRK13348.1"/>
    <property type="match status" value="1"/>
</dbReference>
<dbReference type="Gene3D" id="1.10.10.10">
    <property type="entry name" value="Winged helix-like DNA-binding domain superfamily/Winged helix DNA-binding domain"/>
    <property type="match status" value="1"/>
</dbReference>
<dbReference type="PROSITE" id="PS50931">
    <property type="entry name" value="HTH_LYSR"/>
    <property type="match status" value="1"/>
</dbReference>
<dbReference type="EMBL" id="JACOGC010000003">
    <property type="protein sequence ID" value="MBC3885164.1"/>
    <property type="molecule type" value="Genomic_DNA"/>
</dbReference>
<dbReference type="Proteomes" id="UP000613113">
    <property type="component" value="Unassembled WGS sequence"/>
</dbReference>
<evidence type="ECO:0000259" key="5">
    <source>
        <dbReference type="PROSITE" id="PS50931"/>
    </source>
</evidence>
<evidence type="ECO:0000256" key="4">
    <source>
        <dbReference type="ARBA" id="ARBA00023163"/>
    </source>
</evidence>
<dbReference type="Pfam" id="PF00126">
    <property type="entry name" value="HTH_1"/>
    <property type="match status" value="1"/>
</dbReference>
<dbReference type="InterPro" id="IPR017685">
    <property type="entry name" value="ArgP"/>
</dbReference>
<protein>
    <submittedName>
        <fullName evidence="6">HTH-type transcriptional regulator ArgP</fullName>
    </submittedName>
</protein>
<comment type="similarity">
    <text evidence="1">Belongs to the LysR transcriptional regulatory family.</text>
</comment>
<dbReference type="Gene3D" id="3.40.190.290">
    <property type="match status" value="1"/>
</dbReference>
<keyword evidence="4" id="KW-0804">Transcription</keyword>
<reference evidence="6 7" key="1">
    <citation type="submission" date="2020-08" db="EMBL/GenBank/DDBJ databases">
        <title>Novel species isolated from subtropical streams in China.</title>
        <authorList>
            <person name="Lu H."/>
        </authorList>
    </citation>
    <scope>NUCLEOTIDE SEQUENCE [LARGE SCALE GENOMIC DNA]</scope>
    <source>
        <strain evidence="6 7">FT31W</strain>
    </source>
</reference>
<dbReference type="SUPFAM" id="SSF53850">
    <property type="entry name" value="Periplasmic binding protein-like II"/>
    <property type="match status" value="1"/>
</dbReference>
<organism evidence="6 7">
    <name type="scientific">Undibacterium griseum</name>
    <dbReference type="NCBI Taxonomy" id="2762295"/>
    <lineage>
        <taxon>Bacteria</taxon>
        <taxon>Pseudomonadati</taxon>
        <taxon>Pseudomonadota</taxon>
        <taxon>Betaproteobacteria</taxon>
        <taxon>Burkholderiales</taxon>
        <taxon>Oxalobacteraceae</taxon>
        <taxon>Undibacterium</taxon>
    </lineage>
</organism>
<gene>
    <name evidence="6" type="primary">argP</name>
    <name evidence="6" type="ORF">H8K27_08500</name>
</gene>
<evidence type="ECO:0000256" key="2">
    <source>
        <dbReference type="ARBA" id="ARBA00023015"/>
    </source>
</evidence>
<feature type="domain" description="HTH lysR-type" evidence="5">
    <location>
        <begin position="7"/>
        <end position="63"/>
    </location>
</feature>
<dbReference type="Pfam" id="PF03466">
    <property type="entry name" value="LysR_substrate"/>
    <property type="match status" value="1"/>
</dbReference>
<evidence type="ECO:0000313" key="6">
    <source>
        <dbReference type="EMBL" id="MBC3885164.1"/>
    </source>
</evidence>
<dbReference type="PANTHER" id="PTHR30579:SF2">
    <property type="entry name" value="HTH-TYPE TRANSCRIPTIONAL REGULATOR ARGP"/>
    <property type="match status" value="1"/>
</dbReference>